<dbReference type="PANTHER" id="PTHR12121">
    <property type="entry name" value="CARBON CATABOLITE REPRESSOR PROTEIN 4"/>
    <property type="match status" value="1"/>
</dbReference>
<dbReference type="Proteomes" id="UP000198406">
    <property type="component" value="Unassembled WGS sequence"/>
</dbReference>
<feature type="domain" description="Endonuclease/exonuclease/phosphatase" evidence="1">
    <location>
        <begin position="25"/>
        <end position="429"/>
    </location>
</feature>
<comment type="caution">
    <text evidence="2">The sequence shown here is derived from an EMBL/GenBank/DDBJ whole genome shotgun (WGS) entry which is preliminary data.</text>
</comment>
<protein>
    <recommendedName>
        <fullName evidence="1">Endonuclease/exonuclease/phosphatase domain-containing protein</fullName>
    </recommendedName>
</protein>
<dbReference type="PANTHER" id="PTHR12121:SF36">
    <property type="entry name" value="ENDONUCLEASE_EXONUCLEASE_PHOSPHATASE DOMAIN-CONTAINING PROTEIN"/>
    <property type="match status" value="1"/>
</dbReference>
<dbReference type="AlphaFoldDB" id="A0A1Z5JIR6"/>
<evidence type="ECO:0000313" key="3">
    <source>
        <dbReference type="Proteomes" id="UP000198406"/>
    </source>
</evidence>
<name>A0A1Z5JIR6_FISSO</name>
<dbReference type="InterPro" id="IPR036691">
    <property type="entry name" value="Endo/exonu/phosph_ase_sf"/>
</dbReference>
<dbReference type="InParanoid" id="A0A1Z5JIR6"/>
<gene>
    <name evidence="2" type="ORF">FisN_30Lh017</name>
</gene>
<sequence>MTIVQHLVGPALLPTSLELPSLSVLTYNVLLPNSVDGWWNYKMYHPPSDNNTFCNWEYRQQLLKERIAAVDADVVCLQEVSPLSFDDDFAFMTEELGYTGKEIFKRGRFRPATFWKRCELVAPAIHKDRTLLTAFRRDDEQIMWYVLNCHLQAGAEARRRVRQIHEGTKAVITLAKKLQEVEAEKNAKVIVCGDFNGGQECAAIRFLEDGFVDESFIEDGAPVVSSRKGLPFQPPLRDVFYEMENAPPTLVVSELISLLVEHGSAYEQPQFTEDVLQRLERIFDRYATHHRVEADERVMNVQDVERWLIAINGQVGRGSEFREAARQMGWTESAEGKDEASEGPTRITLPVNGYLTLEGFRHVYENELKGGKFWGIAYDLAVLGEPLPDAGVFQSRYDRIYGSSAIQPTAVMHFRSEVACPNEHEPSDHLPVAAAFVVANR</sequence>
<dbReference type="GO" id="GO:0000175">
    <property type="term" value="F:3'-5'-RNA exonuclease activity"/>
    <property type="evidence" value="ECO:0007669"/>
    <property type="project" value="TreeGrafter"/>
</dbReference>
<dbReference type="InterPro" id="IPR005135">
    <property type="entry name" value="Endo/exonuclease/phosphatase"/>
</dbReference>
<evidence type="ECO:0000259" key="1">
    <source>
        <dbReference type="Pfam" id="PF03372"/>
    </source>
</evidence>
<dbReference type="Pfam" id="PF03372">
    <property type="entry name" value="Exo_endo_phos"/>
    <property type="match status" value="1"/>
</dbReference>
<accession>A0A1Z5JIR6</accession>
<dbReference type="EMBL" id="BDSP01000073">
    <property type="protein sequence ID" value="GAX13732.1"/>
    <property type="molecule type" value="Genomic_DNA"/>
</dbReference>
<dbReference type="SUPFAM" id="SSF56219">
    <property type="entry name" value="DNase I-like"/>
    <property type="match status" value="1"/>
</dbReference>
<proteinExistence type="predicted"/>
<reference evidence="2 3" key="1">
    <citation type="journal article" date="2015" name="Plant Cell">
        <title>Oil accumulation by the oleaginous diatom Fistulifera solaris as revealed by the genome and transcriptome.</title>
        <authorList>
            <person name="Tanaka T."/>
            <person name="Maeda Y."/>
            <person name="Veluchamy A."/>
            <person name="Tanaka M."/>
            <person name="Abida H."/>
            <person name="Marechal E."/>
            <person name="Bowler C."/>
            <person name="Muto M."/>
            <person name="Sunaga Y."/>
            <person name="Tanaka M."/>
            <person name="Yoshino T."/>
            <person name="Taniguchi T."/>
            <person name="Fukuda Y."/>
            <person name="Nemoto M."/>
            <person name="Matsumoto M."/>
            <person name="Wong P.S."/>
            <person name="Aburatani S."/>
            <person name="Fujibuchi W."/>
        </authorList>
    </citation>
    <scope>NUCLEOTIDE SEQUENCE [LARGE SCALE GENOMIC DNA]</scope>
    <source>
        <strain evidence="2 3">JPCC DA0580</strain>
    </source>
</reference>
<keyword evidence="3" id="KW-1185">Reference proteome</keyword>
<dbReference type="OrthoDB" id="276515at2759"/>
<evidence type="ECO:0000313" key="2">
    <source>
        <dbReference type="EMBL" id="GAX13732.1"/>
    </source>
</evidence>
<organism evidence="2 3">
    <name type="scientific">Fistulifera solaris</name>
    <name type="common">Oleaginous diatom</name>
    <dbReference type="NCBI Taxonomy" id="1519565"/>
    <lineage>
        <taxon>Eukaryota</taxon>
        <taxon>Sar</taxon>
        <taxon>Stramenopiles</taxon>
        <taxon>Ochrophyta</taxon>
        <taxon>Bacillariophyta</taxon>
        <taxon>Bacillariophyceae</taxon>
        <taxon>Bacillariophycidae</taxon>
        <taxon>Naviculales</taxon>
        <taxon>Naviculaceae</taxon>
        <taxon>Fistulifera</taxon>
    </lineage>
</organism>
<dbReference type="Gene3D" id="3.60.10.10">
    <property type="entry name" value="Endonuclease/exonuclease/phosphatase"/>
    <property type="match status" value="1"/>
</dbReference>
<dbReference type="InterPro" id="IPR050410">
    <property type="entry name" value="CCR4/nocturin_mRNA_transcr"/>
</dbReference>